<keyword evidence="1" id="KW-0489">Methyltransferase</keyword>
<feature type="domain" description="Histidine-specific methyltransferase SAM-dependent" evidence="3">
    <location>
        <begin position="24"/>
        <end position="322"/>
    </location>
</feature>
<dbReference type="InterPro" id="IPR029063">
    <property type="entry name" value="SAM-dependent_MTases_sf"/>
</dbReference>
<keyword evidence="2" id="KW-0808">Transferase</keyword>
<dbReference type="Gene3D" id="3.40.50.150">
    <property type="entry name" value="Vaccinia Virus protein VP39"/>
    <property type="match status" value="1"/>
</dbReference>
<comment type="caution">
    <text evidence="4">The sequence shown here is derived from an EMBL/GenBank/DDBJ whole genome shotgun (WGS) entry which is preliminary data.</text>
</comment>
<dbReference type="InterPro" id="IPR017804">
    <property type="entry name" value="MeTrfase_EgtD-like"/>
</dbReference>
<reference evidence="4 5" key="1">
    <citation type="submission" date="2024-06" db="EMBL/GenBank/DDBJ databases">
        <title>Genomic Encyclopedia of Type Strains, Phase IV (KMG-IV): sequencing the most valuable type-strain genomes for metagenomic binning, comparative biology and taxonomic classification.</title>
        <authorList>
            <person name="Goeker M."/>
        </authorList>
    </citation>
    <scope>NUCLEOTIDE SEQUENCE [LARGE SCALE GENOMIC DNA]</scope>
    <source>
        <strain evidence="4 5">DSM 21331</strain>
    </source>
</reference>
<accession>A0ABV2LBA9</accession>
<dbReference type="InterPro" id="IPR051128">
    <property type="entry name" value="EgtD_Methyltrsf_superfamily"/>
</dbReference>
<dbReference type="InterPro" id="IPR019257">
    <property type="entry name" value="MeTrfase_dom"/>
</dbReference>
<organism evidence="4 5">
    <name type="scientific">Methylobacterium goesingense</name>
    <dbReference type="NCBI Taxonomy" id="243690"/>
    <lineage>
        <taxon>Bacteria</taxon>
        <taxon>Pseudomonadati</taxon>
        <taxon>Pseudomonadota</taxon>
        <taxon>Alphaproteobacteria</taxon>
        <taxon>Hyphomicrobiales</taxon>
        <taxon>Methylobacteriaceae</taxon>
        <taxon>Methylobacterium</taxon>
    </lineage>
</organism>
<dbReference type="SUPFAM" id="SSF53335">
    <property type="entry name" value="S-adenosyl-L-methionine-dependent methyltransferases"/>
    <property type="match status" value="1"/>
</dbReference>
<dbReference type="Proteomes" id="UP001549145">
    <property type="component" value="Unassembled WGS sequence"/>
</dbReference>
<dbReference type="PANTHER" id="PTHR43397:SF1">
    <property type="entry name" value="ERGOTHIONEINE BIOSYNTHESIS PROTEIN 1"/>
    <property type="match status" value="1"/>
</dbReference>
<dbReference type="Pfam" id="PF10017">
    <property type="entry name" value="Methyltransf_33"/>
    <property type="match status" value="1"/>
</dbReference>
<keyword evidence="5" id="KW-1185">Reference proteome</keyword>
<dbReference type="InterPro" id="IPR035094">
    <property type="entry name" value="EgtD"/>
</dbReference>
<protein>
    <submittedName>
        <fullName evidence="4">Dimethylhistidine N-methyltransferase</fullName>
    </submittedName>
</protein>
<evidence type="ECO:0000313" key="4">
    <source>
        <dbReference type="EMBL" id="MET3694904.1"/>
    </source>
</evidence>
<gene>
    <name evidence="4" type="ORF">ABID43_004467</name>
</gene>
<name>A0ABV2LBA9_9HYPH</name>
<evidence type="ECO:0000313" key="5">
    <source>
        <dbReference type="Proteomes" id="UP001549145"/>
    </source>
</evidence>
<proteinExistence type="predicted"/>
<dbReference type="PANTHER" id="PTHR43397">
    <property type="entry name" value="ERGOTHIONEINE BIOSYNTHESIS PROTEIN 1"/>
    <property type="match status" value="1"/>
</dbReference>
<evidence type="ECO:0000256" key="1">
    <source>
        <dbReference type="ARBA" id="ARBA00022603"/>
    </source>
</evidence>
<evidence type="ECO:0000259" key="3">
    <source>
        <dbReference type="Pfam" id="PF10017"/>
    </source>
</evidence>
<dbReference type="PIRSF" id="PIRSF018005">
    <property type="entry name" value="UCP018005"/>
    <property type="match status" value="1"/>
</dbReference>
<sequence>MTINPVFTDATPIAAIDAERQFLDDVLAGLSAPQKFLSAKYFYDAAGSDLFEAITRQPEYYPTRTELGILDDQGAAIAATLPARANLVELGSGSTVKVRRLMVHRPDLAAYVPVDVSESFLRSEAEALARDFPNLTITPVAADFTRAFTLPEGLSEGAVAGFFPGSTIGNFEPPQATSLLAHFGRVLGPGATLIIGVDLVKDKAVLDAAYDDAAGVTAAFNRNLLTRIRNELGAEIDLDGFKHRAFFDRQASRIEMHLVSLRSQSIRLANRRIDFEAGETIHTENSYKYTVARFQALASEAGWIPTEVWTDPERLFSIHALRRP</sequence>
<dbReference type="RefSeq" id="WP_373320821.1">
    <property type="nucleotide sequence ID" value="NZ_BPQL01000009.1"/>
</dbReference>
<dbReference type="NCBIfam" id="TIGR03438">
    <property type="entry name" value="egtD_ergothio"/>
    <property type="match status" value="1"/>
</dbReference>
<dbReference type="EMBL" id="JBEPMM010000019">
    <property type="protein sequence ID" value="MET3694904.1"/>
    <property type="molecule type" value="Genomic_DNA"/>
</dbReference>
<evidence type="ECO:0000256" key="2">
    <source>
        <dbReference type="ARBA" id="ARBA00022679"/>
    </source>
</evidence>